<feature type="compositionally biased region" description="Polar residues" evidence="1">
    <location>
        <begin position="20"/>
        <end position="61"/>
    </location>
</feature>
<evidence type="ECO:0000313" key="3">
    <source>
        <dbReference type="EMBL" id="CAH1736587.1"/>
    </source>
</evidence>
<dbReference type="SMART" id="SM00596">
    <property type="entry name" value="PRE_C2HC"/>
    <property type="match status" value="1"/>
</dbReference>
<sequence length="444" mass="49397">MPQTTSKNNNTNLDIDKCNDNTNLQPARLNKVSTSVNTNHSVGNQDVNMDTSSSGNWSQAQSKKNKGKRGFSSSSSEPSSPKLQPKNKKLFFSSNNRYEVLSQVEPEPTTPSKPTPSIISNESNPAGNINVGIKSTLPPPIFVKGVCNFPDLCTELIEQIGVDNFSCKSSTDRLKIMTANPTAYRTLIHFLKEHKAEYHTYQLKDDKPTRVVIRNLHPTTSTELIKSELESRLFEVRQVTNVLHKINKNPLPLFFVDLEPTIQSNDIYNLTSLIHTKIKVEEPYKSKTISQCINCQEYGHTKSYCGYPARCVRCGALHSSSACPNPRDAAPRCALCSGDHPSNYKGCSVYKDLQQRNKPKKSNLLSDNTSHKKNVQVSQPVVTPSTHLPDSFQTYAQATSGSNHNNSIPPPVSDINKFLDEFKLLINPLIALLTQVISKLLEKN</sequence>
<feature type="compositionally biased region" description="Polar residues" evidence="1">
    <location>
        <begin position="375"/>
        <end position="388"/>
    </location>
</feature>
<dbReference type="Pfam" id="PF07530">
    <property type="entry name" value="PRE_C2HC"/>
    <property type="match status" value="1"/>
</dbReference>
<feature type="region of interest" description="Disordered" evidence="1">
    <location>
        <begin position="360"/>
        <end position="388"/>
    </location>
</feature>
<reference evidence="3" key="2">
    <citation type="submission" date="2022-10" db="EMBL/GenBank/DDBJ databases">
        <authorList>
            <consortium name="ENA_rothamsted_submissions"/>
            <consortium name="culmorum"/>
            <person name="King R."/>
        </authorList>
    </citation>
    <scope>NUCLEOTIDE SEQUENCE</scope>
</reference>
<evidence type="ECO:0000259" key="2">
    <source>
        <dbReference type="SMART" id="SM00596"/>
    </source>
</evidence>
<evidence type="ECO:0000256" key="1">
    <source>
        <dbReference type="SAM" id="MobiDB-lite"/>
    </source>
</evidence>
<dbReference type="EMBL" id="OU899037">
    <property type="protein sequence ID" value="CAH1736587.1"/>
    <property type="molecule type" value="Genomic_DNA"/>
</dbReference>
<keyword evidence="4" id="KW-1185">Reference proteome</keyword>
<protein>
    <recommendedName>
        <fullName evidence="2">Pre-C2HC domain-containing protein</fullName>
    </recommendedName>
</protein>
<accession>A0A9P0JCC4</accession>
<dbReference type="AlphaFoldDB" id="A0A9P0JCC4"/>
<dbReference type="InterPro" id="IPR006579">
    <property type="entry name" value="Pre_C2HC_dom"/>
</dbReference>
<feature type="region of interest" description="Disordered" evidence="1">
    <location>
        <begin position="1"/>
        <end position="87"/>
    </location>
</feature>
<organism evidence="3 4">
    <name type="scientific">Aphis gossypii</name>
    <name type="common">Cotton aphid</name>
    <dbReference type="NCBI Taxonomy" id="80765"/>
    <lineage>
        <taxon>Eukaryota</taxon>
        <taxon>Metazoa</taxon>
        <taxon>Ecdysozoa</taxon>
        <taxon>Arthropoda</taxon>
        <taxon>Hexapoda</taxon>
        <taxon>Insecta</taxon>
        <taxon>Pterygota</taxon>
        <taxon>Neoptera</taxon>
        <taxon>Paraneoptera</taxon>
        <taxon>Hemiptera</taxon>
        <taxon>Sternorrhyncha</taxon>
        <taxon>Aphidomorpha</taxon>
        <taxon>Aphidoidea</taxon>
        <taxon>Aphididae</taxon>
        <taxon>Aphidini</taxon>
        <taxon>Aphis</taxon>
        <taxon>Aphis</taxon>
    </lineage>
</organism>
<gene>
    <name evidence="3" type="ORF">APHIGO_LOCUS10300</name>
</gene>
<feature type="compositionally biased region" description="Polar residues" evidence="1">
    <location>
        <begin position="1"/>
        <end position="13"/>
    </location>
</feature>
<feature type="region of interest" description="Disordered" evidence="1">
    <location>
        <begin position="101"/>
        <end position="124"/>
    </location>
</feature>
<reference evidence="3" key="1">
    <citation type="submission" date="2022-02" db="EMBL/GenBank/DDBJ databases">
        <authorList>
            <person name="King R."/>
        </authorList>
    </citation>
    <scope>NUCLEOTIDE SEQUENCE</scope>
</reference>
<evidence type="ECO:0000313" key="4">
    <source>
        <dbReference type="Proteomes" id="UP001154329"/>
    </source>
</evidence>
<feature type="domain" description="Pre-C2HC" evidence="2">
    <location>
        <begin position="222"/>
        <end position="290"/>
    </location>
</feature>
<proteinExistence type="predicted"/>
<name>A0A9P0JCC4_APHGO</name>
<feature type="compositionally biased region" description="Low complexity" evidence="1">
    <location>
        <begin position="70"/>
        <end position="84"/>
    </location>
</feature>
<dbReference type="Proteomes" id="UP001154329">
    <property type="component" value="Chromosome 4"/>
</dbReference>